<evidence type="ECO:0000259" key="2">
    <source>
        <dbReference type="Pfam" id="PF01370"/>
    </source>
</evidence>
<dbReference type="PANTHER" id="PTHR43000">
    <property type="entry name" value="DTDP-D-GLUCOSE 4,6-DEHYDRATASE-RELATED"/>
    <property type="match status" value="1"/>
</dbReference>
<organism evidence="3 4">
    <name type="scientific">Pendulispora albinea</name>
    <dbReference type="NCBI Taxonomy" id="2741071"/>
    <lineage>
        <taxon>Bacteria</taxon>
        <taxon>Pseudomonadati</taxon>
        <taxon>Myxococcota</taxon>
        <taxon>Myxococcia</taxon>
        <taxon>Myxococcales</taxon>
        <taxon>Sorangiineae</taxon>
        <taxon>Pendulisporaceae</taxon>
        <taxon>Pendulispora</taxon>
    </lineage>
</organism>
<reference evidence="3 4" key="1">
    <citation type="submission" date="2021-12" db="EMBL/GenBank/DDBJ databases">
        <title>Discovery of the Pendulisporaceae a myxobacterial family with distinct sporulation behavior and unique specialized metabolism.</title>
        <authorList>
            <person name="Garcia R."/>
            <person name="Popoff A."/>
            <person name="Bader C.D."/>
            <person name="Loehr J."/>
            <person name="Walesch S."/>
            <person name="Walt C."/>
            <person name="Boldt J."/>
            <person name="Bunk B."/>
            <person name="Haeckl F.J.F.P.J."/>
            <person name="Gunesch A.P."/>
            <person name="Birkelbach J."/>
            <person name="Nuebel U."/>
            <person name="Pietschmann T."/>
            <person name="Bach T."/>
            <person name="Mueller R."/>
        </authorList>
    </citation>
    <scope>NUCLEOTIDE SEQUENCE [LARGE SCALE GENOMIC DNA]</scope>
    <source>
        <strain evidence="3 4">MSr11954</strain>
    </source>
</reference>
<dbReference type="Pfam" id="PF01370">
    <property type="entry name" value="Epimerase"/>
    <property type="match status" value="1"/>
</dbReference>
<proteinExistence type="inferred from homology"/>
<dbReference type="RefSeq" id="WP_394824233.1">
    <property type="nucleotide sequence ID" value="NZ_CP089984.1"/>
</dbReference>
<dbReference type="SUPFAM" id="SSF51735">
    <property type="entry name" value="NAD(P)-binding Rossmann-fold domains"/>
    <property type="match status" value="1"/>
</dbReference>
<evidence type="ECO:0000313" key="3">
    <source>
        <dbReference type="EMBL" id="WXB14609.1"/>
    </source>
</evidence>
<dbReference type="EMBL" id="CP089984">
    <property type="protein sequence ID" value="WXB14609.1"/>
    <property type="molecule type" value="Genomic_DNA"/>
</dbReference>
<feature type="domain" description="NAD-dependent epimerase/dehydratase" evidence="2">
    <location>
        <begin position="7"/>
        <end position="267"/>
    </location>
</feature>
<dbReference type="InterPro" id="IPR001509">
    <property type="entry name" value="Epimerase_deHydtase"/>
</dbReference>
<comment type="similarity">
    <text evidence="1">Belongs to the NAD(P)-dependent epimerase/dehydratase family.</text>
</comment>
<evidence type="ECO:0000313" key="4">
    <source>
        <dbReference type="Proteomes" id="UP001370348"/>
    </source>
</evidence>
<dbReference type="InterPro" id="IPR036291">
    <property type="entry name" value="NAD(P)-bd_dom_sf"/>
</dbReference>
<evidence type="ECO:0000256" key="1">
    <source>
        <dbReference type="ARBA" id="ARBA00007637"/>
    </source>
</evidence>
<dbReference type="Gene3D" id="3.40.50.720">
    <property type="entry name" value="NAD(P)-binding Rossmann-like Domain"/>
    <property type="match status" value="1"/>
</dbReference>
<dbReference type="Proteomes" id="UP001370348">
    <property type="component" value="Chromosome"/>
</dbReference>
<sequence length="353" mass="39138">MQGATAVITGGAGFIGSNLAHRLLSMNCHVIVLDNLSRASVSSNLEWLREQHPHGLEVVVADVRDATAVRRCVARASHVFHFAAQVAVTSSLSDPEYDFDVNARGTLNVLEAVRATEKHPHVFYTSTNKVYGGLDDLELIETSSRYEPRNARVRDEGIAEDRPLDFHSPYGCSKGTADQYVLDYARSYDIPAVVFRMSCIYGPRQFGTEDQGWVAHFLIQALRAAPITIYGDGKQVRDLLFVDDLMAAFLAAEGHMDRVRGKAFNIGGGVDNSVSLLELFALLEARFGMRPALHRDLWRLGDQRYYVTNTERFGSLTGWAPRVGVREGVERLLLWLADTRGRLLPRSCDLGAA</sequence>
<gene>
    <name evidence="3" type="ORF">LZC94_43145</name>
</gene>
<keyword evidence="4" id="KW-1185">Reference proteome</keyword>
<protein>
    <submittedName>
        <fullName evidence="3">SDR family NAD(P)-dependent oxidoreductase</fullName>
    </submittedName>
</protein>
<accession>A0ABZ2LYB9</accession>
<name>A0ABZ2LYB9_9BACT</name>